<accession>A0ABM8HXI0</accession>
<keyword evidence="1" id="KW-0378">Hydrolase</keyword>
<dbReference type="InterPro" id="IPR003018">
    <property type="entry name" value="GAF"/>
</dbReference>
<organism evidence="3 4">
    <name type="scientific">Desulfuromonas versatilis</name>
    <dbReference type="NCBI Taxonomy" id="2802975"/>
    <lineage>
        <taxon>Bacteria</taxon>
        <taxon>Pseudomonadati</taxon>
        <taxon>Thermodesulfobacteriota</taxon>
        <taxon>Desulfuromonadia</taxon>
        <taxon>Desulfuromonadales</taxon>
        <taxon>Desulfuromonadaceae</taxon>
        <taxon>Desulfuromonas</taxon>
    </lineage>
</organism>
<reference evidence="3 4" key="2">
    <citation type="journal article" date="2021" name="Int. J. Syst. Evol. Microbiol.">
        <title>Isolation and Polyphasic Characterization of Desulfuromonas versatilis sp. Nov., an Electrogenic Bacteria Capable of Versatile Metabolism Isolated from a Graphene Oxide-Reducing Enrichment Culture.</title>
        <authorList>
            <person name="Xie L."/>
            <person name="Yoshida N."/>
            <person name="Ishii S."/>
            <person name="Meng L."/>
        </authorList>
    </citation>
    <scope>NUCLEOTIDE SEQUENCE [LARGE SCALE GENOMIC DNA]</scope>
    <source>
        <strain evidence="3 4">NIT-T3</strain>
    </source>
</reference>
<dbReference type="RefSeq" id="WP_318835939.1">
    <property type="nucleotide sequence ID" value="NZ_AP024355.1"/>
</dbReference>
<evidence type="ECO:0000313" key="3">
    <source>
        <dbReference type="EMBL" id="BCR05410.1"/>
    </source>
</evidence>
<proteinExistence type="predicted"/>
<dbReference type="InterPro" id="IPR036457">
    <property type="entry name" value="PPM-type-like_dom_sf"/>
</dbReference>
<feature type="domain" description="PPM-type phosphatase" evidence="2">
    <location>
        <begin position="155"/>
        <end position="373"/>
    </location>
</feature>
<protein>
    <recommendedName>
        <fullName evidence="2">PPM-type phosphatase domain-containing protein</fullName>
    </recommendedName>
</protein>
<dbReference type="Pfam" id="PF13185">
    <property type="entry name" value="GAF_2"/>
    <property type="match status" value="1"/>
</dbReference>
<dbReference type="PANTHER" id="PTHR43156">
    <property type="entry name" value="STAGE II SPORULATION PROTEIN E-RELATED"/>
    <property type="match status" value="1"/>
</dbReference>
<dbReference type="InterPro" id="IPR052016">
    <property type="entry name" value="Bact_Sigma-Reg"/>
</dbReference>
<dbReference type="InterPro" id="IPR001932">
    <property type="entry name" value="PPM-type_phosphatase-like_dom"/>
</dbReference>
<dbReference type="Gene3D" id="3.30.450.40">
    <property type="match status" value="1"/>
</dbReference>
<keyword evidence="4" id="KW-1185">Reference proteome</keyword>
<dbReference type="InterPro" id="IPR029016">
    <property type="entry name" value="GAF-like_dom_sf"/>
</dbReference>
<reference evidence="3 4" key="1">
    <citation type="journal article" date="2016" name="C (Basel)">
        <title>Selective Growth of and Electricity Production by Marine Exoelectrogenic Bacteria in Self-Aggregated Hydrogel of Microbially Reduced Graphene Oxide.</title>
        <authorList>
            <person name="Yoshida N."/>
            <person name="Goto Y."/>
            <person name="Miyata Y."/>
        </authorList>
    </citation>
    <scope>NUCLEOTIDE SEQUENCE [LARGE SCALE GENOMIC DNA]</scope>
    <source>
        <strain evidence="3 4">NIT-T3</strain>
    </source>
</reference>
<dbReference type="Pfam" id="PF07228">
    <property type="entry name" value="SpoIIE"/>
    <property type="match status" value="1"/>
</dbReference>
<dbReference type="SUPFAM" id="SSF81606">
    <property type="entry name" value="PP2C-like"/>
    <property type="match status" value="1"/>
</dbReference>
<dbReference type="SMART" id="SM00331">
    <property type="entry name" value="PP2C_SIG"/>
    <property type="match status" value="1"/>
</dbReference>
<name>A0ABM8HXI0_9BACT</name>
<dbReference type="PANTHER" id="PTHR43156:SF2">
    <property type="entry name" value="STAGE II SPORULATION PROTEIN E"/>
    <property type="match status" value="1"/>
</dbReference>
<evidence type="ECO:0000313" key="4">
    <source>
        <dbReference type="Proteomes" id="UP001319827"/>
    </source>
</evidence>
<dbReference type="Proteomes" id="UP001319827">
    <property type="component" value="Chromosome"/>
</dbReference>
<sequence>MIRLLDEERMSLTVRSQKGMSSEHLGESERELSMDTYIGSAFLTNSVTMANDTDWLEKPATAVIIHREGIKSFAHAPITIEGQPIGVLSAFSRSAKGIFTEEFLELFSNLASQVGVAVRNAQQTNKLISAREREREMQIAKTIQLGLLPDRTPDLAGIGLAGICVPAKEVGGDYYDFLTRSATELDLVIADVSGHNVGAALIMAETRTFIQARATEIENPRDIMGALNEFFFEDLTRAELFITMFYLRFDSNSRKLRFASAGHSPPLIWRPGAEACERLDAEGLILGIRRGVTFEEHEVQLRAGDLLLLYTDGVTEAESGNGEFFGEERLCTLLREHHGKSPQELIDTILDQVRLFSGVQTFTDDVSLVVMRVA</sequence>
<dbReference type="EMBL" id="AP024355">
    <property type="protein sequence ID" value="BCR05410.1"/>
    <property type="molecule type" value="Genomic_DNA"/>
</dbReference>
<evidence type="ECO:0000259" key="2">
    <source>
        <dbReference type="SMART" id="SM00331"/>
    </source>
</evidence>
<dbReference type="Gene3D" id="3.60.40.10">
    <property type="entry name" value="PPM-type phosphatase domain"/>
    <property type="match status" value="1"/>
</dbReference>
<evidence type="ECO:0000256" key="1">
    <source>
        <dbReference type="ARBA" id="ARBA00022801"/>
    </source>
</evidence>
<dbReference type="SUPFAM" id="SSF55781">
    <property type="entry name" value="GAF domain-like"/>
    <property type="match status" value="1"/>
</dbReference>
<gene>
    <name evidence="3" type="ORF">DESUT3_24790</name>
</gene>